<dbReference type="Pfam" id="PF00067">
    <property type="entry name" value="p450"/>
    <property type="match status" value="1"/>
</dbReference>
<dbReference type="Pfam" id="PF02263">
    <property type="entry name" value="GBP"/>
    <property type="match status" value="1"/>
</dbReference>
<dbReference type="PANTHER" id="PTHR24287:SF5">
    <property type="entry name" value="P450, PUTATIVE (EUROFUNG)-RELATED"/>
    <property type="match status" value="1"/>
</dbReference>
<protein>
    <recommendedName>
        <fullName evidence="9">Guanylate-binding protein N-terminal domain-containing protein</fullName>
    </recommendedName>
</protein>
<gene>
    <name evidence="10" type="ORF">ETB97_012591</name>
</gene>
<evidence type="ECO:0000259" key="9">
    <source>
        <dbReference type="Pfam" id="PF02263"/>
    </source>
</evidence>
<dbReference type="InterPro" id="IPR027417">
    <property type="entry name" value="P-loop_NTPase"/>
</dbReference>
<keyword evidence="6" id="KW-0503">Monooxygenase</keyword>
<feature type="coiled-coil region" evidence="7">
    <location>
        <begin position="274"/>
        <end position="327"/>
    </location>
</feature>
<dbReference type="GO" id="GO:0016712">
    <property type="term" value="F:oxidoreductase activity, acting on paired donors, with incorporation or reduction of molecular oxygen, reduced flavin or flavoprotein as one donor, and incorporation of one atom of oxygen"/>
    <property type="evidence" value="ECO:0007669"/>
    <property type="project" value="InterPro"/>
</dbReference>
<feature type="compositionally biased region" description="Basic and acidic residues" evidence="8">
    <location>
        <begin position="35"/>
        <end position="53"/>
    </location>
</feature>
<organism evidence="10 11">
    <name type="scientific">Petromyces alliaceus</name>
    <name type="common">Aspergillus alliaceus</name>
    <dbReference type="NCBI Taxonomy" id="209559"/>
    <lineage>
        <taxon>Eukaryota</taxon>
        <taxon>Fungi</taxon>
        <taxon>Dikarya</taxon>
        <taxon>Ascomycota</taxon>
        <taxon>Pezizomycotina</taxon>
        <taxon>Eurotiomycetes</taxon>
        <taxon>Eurotiomycetidae</taxon>
        <taxon>Eurotiales</taxon>
        <taxon>Aspergillaceae</taxon>
        <taxon>Aspergillus</taxon>
        <taxon>Aspergillus subgen. Circumdati</taxon>
    </lineage>
</organism>
<evidence type="ECO:0000256" key="1">
    <source>
        <dbReference type="ARBA" id="ARBA00001971"/>
    </source>
</evidence>
<dbReference type="SUPFAM" id="SSF52540">
    <property type="entry name" value="P-loop containing nucleoside triphosphate hydrolases"/>
    <property type="match status" value="1"/>
</dbReference>
<dbReference type="Proteomes" id="UP000541154">
    <property type="component" value="Unassembled WGS sequence"/>
</dbReference>
<dbReference type="InterPro" id="IPR036396">
    <property type="entry name" value="Cyt_P450_sf"/>
</dbReference>
<sequence length="683" mass="77129">MSTKGYFSKQPGIRRTSTEPVPKTKRRISVAVEEPSPRQSKDENPDLRGKDQSQQEDTVVIAVMGVTGSGKSSLISLLADQPVGIGHNLQSHTTHIDMFSFTHPEKKNTVILLDTPGFDDTDRSDTEILKEISCFLAMIHEKRWRLVGVVYLHRITDPRLGGSAMKNLHMFEKLCGTRSFAGVVLVTTMWEDLGPTEADQAIGHRRQTELENEFWKTIIAEGGNVMEHDGSAESASTIVSSLVKRNEEVVLHIVHELVDERKTLDETDAGQYVQAELLKIKKKYDREIADLQESMEEAMEARDEATARAIKREKEAAKAKVAQKARESKGLKVSMSQLVQEKMAEYHARATEPDHHDAFSGRIADLFEELKSEVQEMKHQQQLQQQMLTQLSQTQTKEQRVIETVEQPEGGQEKEENKSGVSSRFIFTKDPENVKAILAGQFADYGKGGSFHRDWKEILGDSIFVTDGEFLFNFILSQKEFRRNLKTMDDFIQPYIDRALSLSTAELDQKISKKDTFLDSLARFTRDSQVLRDQLVAILLAGRDTTAGTLSFCIFELSRNPAMVAKLRCEIKSHLGLGPQGRKPTYNDLKDMKYLIAILNETTRLCPVVPFNVCQALRDITLPRGGGPDGPSPIGIRADTRILYSTMLMRRNPENYDPPGSSNYFDPERFHPECWLSGWQPKP</sequence>
<evidence type="ECO:0000256" key="6">
    <source>
        <dbReference type="ARBA" id="ARBA00023033"/>
    </source>
</evidence>
<comment type="caution">
    <text evidence="10">The sequence shown here is derived from an EMBL/GenBank/DDBJ whole genome shotgun (WGS) entry which is preliminary data.</text>
</comment>
<reference evidence="10 11" key="1">
    <citation type="submission" date="2019-04" db="EMBL/GenBank/DDBJ databases">
        <title>Aspergillus burnettii sp. nov., novel species from soil in southeast Queensland.</title>
        <authorList>
            <person name="Gilchrist C.L.M."/>
            <person name="Pitt J.I."/>
            <person name="Lange L."/>
            <person name="Lacey H.J."/>
            <person name="Vuong D."/>
            <person name="Midgley D.J."/>
            <person name="Greenfield P."/>
            <person name="Bradbury M."/>
            <person name="Lacey E."/>
            <person name="Busk P.K."/>
            <person name="Pilgaard B."/>
            <person name="Chooi Y.H."/>
            <person name="Piggott A.M."/>
        </authorList>
    </citation>
    <scope>NUCLEOTIDE SEQUENCE [LARGE SCALE GENOMIC DNA]</scope>
    <source>
        <strain evidence="10 11">FRR 5400</strain>
    </source>
</reference>
<proteinExistence type="inferred from homology"/>
<dbReference type="CDD" id="cd00882">
    <property type="entry name" value="Ras_like_GTPase"/>
    <property type="match status" value="1"/>
</dbReference>
<feature type="region of interest" description="Disordered" evidence="8">
    <location>
        <begin position="1"/>
        <end position="55"/>
    </location>
</feature>
<comment type="cofactor">
    <cofactor evidence="1">
        <name>heme</name>
        <dbReference type="ChEBI" id="CHEBI:30413"/>
    </cofactor>
</comment>
<dbReference type="InterPro" id="IPR047146">
    <property type="entry name" value="Cyt_P450_E_CYP52_fungi"/>
</dbReference>
<accession>A0A8H6A744</accession>
<evidence type="ECO:0000313" key="10">
    <source>
        <dbReference type="EMBL" id="KAF5861790.1"/>
    </source>
</evidence>
<keyword evidence="5" id="KW-0408">Iron</keyword>
<keyword evidence="3" id="KW-0479">Metal-binding</keyword>
<name>A0A8H6A744_PETAA</name>
<dbReference type="InterPro" id="IPR015894">
    <property type="entry name" value="Guanylate-bd_N"/>
</dbReference>
<evidence type="ECO:0000256" key="2">
    <source>
        <dbReference type="ARBA" id="ARBA00010617"/>
    </source>
</evidence>
<dbReference type="InterPro" id="IPR002974">
    <property type="entry name" value="Cyt_P450_E_CYP52_ascomycetes"/>
</dbReference>
<dbReference type="GO" id="GO:0005506">
    <property type="term" value="F:iron ion binding"/>
    <property type="evidence" value="ECO:0007669"/>
    <property type="project" value="InterPro"/>
</dbReference>
<dbReference type="AlphaFoldDB" id="A0A8H6A744"/>
<dbReference type="EMBL" id="SPNV01000090">
    <property type="protein sequence ID" value="KAF5861790.1"/>
    <property type="molecule type" value="Genomic_DNA"/>
</dbReference>
<dbReference type="InterPro" id="IPR001128">
    <property type="entry name" value="Cyt_P450"/>
</dbReference>
<evidence type="ECO:0000256" key="8">
    <source>
        <dbReference type="SAM" id="MobiDB-lite"/>
    </source>
</evidence>
<keyword evidence="7" id="KW-0175">Coiled coil</keyword>
<dbReference type="SUPFAM" id="SSF48264">
    <property type="entry name" value="Cytochrome P450"/>
    <property type="match status" value="1"/>
</dbReference>
<evidence type="ECO:0000256" key="7">
    <source>
        <dbReference type="SAM" id="Coils"/>
    </source>
</evidence>
<keyword evidence="4" id="KW-0560">Oxidoreductase</keyword>
<feature type="domain" description="Guanylate-binding protein N-terminal" evidence="9">
    <location>
        <begin position="54"/>
        <end position="127"/>
    </location>
</feature>
<dbReference type="GO" id="GO:0005525">
    <property type="term" value="F:GTP binding"/>
    <property type="evidence" value="ECO:0007669"/>
    <property type="project" value="InterPro"/>
</dbReference>
<keyword evidence="11" id="KW-1185">Reference proteome</keyword>
<evidence type="ECO:0000256" key="5">
    <source>
        <dbReference type="ARBA" id="ARBA00023004"/>
    </source>
</evidence>
<evidence type="ECO:0000256" key="4">
    <source>
        <dbReference type="ARBA" id="ARBA00023002"/>
    </source>
</evidence>
<evidence type="ECO:0000313" key="11">
    <source>
        <dbReference type="Proteomes" id="UP000541154"/>
    </source>
</evidence>
<dbReference type="Gene3D" id="3.40.50.300">
    <property type="entry name" value="P-loop containing nucleotide triphosphate hydrolases"/>
    <property type="match status" value="1"/>
</dbReference>
<dbReference type="Gene3D" id="1.10.630.10">
    <property type="entry name" value="Cytochrome P450"/>
    <property type="match status" value="1"/>
</dbReference>
<dbReference type="GO" id="GO:0020037">
    <property type="term" value="F:heme binding"/>
    <property type="evidence" value="ECO:0007669"/>
    <property type="project" value="InterPro"/>
</dbReference>
<comment type="similarity">
    <text evidence="2">Belongs to the cytochrome P450 family.</text>
</comment>
<dbReference type="PRINTS" id="PR00385">
    <property type="entry name" value="P450"/>
</dbReference>
<dbReference type="PRINTS" id="PR01239">
    <property type="entry name" value="EP450IICYP52"/>
</dbReference>
<evidence type="ECO:0000256" key="3">
    <source>
        <dbReference type="ARBA" id="ARBA00022723"/>
    </source>
</evidence>
<dbReference type="PANTHER" id="PTHR24287">
    <property type="entry name" value="P450, PUTATIVE (EUROFUNG)-RELATED"/>
    <property type="match status" value="1"/>
</dbReference>
<dbReference type="GO" id="GO:0003924">
    <property type="term" value="F:GTPase activity"/>
    <property type="evidence" value="ECO:0007669"/>
    <property type="project" value="InterPro"/>
</dbReference>